<reference evidence="1 2" key="1">
    <citation type="journal article" date="2015" name="Nature">
        <title>rRNA introns, odd ribosomes, and small enigmatic genomes across a large radiation of phyla.</title>
        <authorList>
            <person name="Brown C.T."/>
            <person name="Hug L.A."/>
            <person name="Thomas B.C."/>
            <person name="Sharon I."/>
            <person name="Castelle C.J."/>
            <person name="Singh A."/>
            <person name="Wilkins M.J."/>
            <person name="Williams K.H."/>
            <person name="Banfield J.F."/>
        </authorList>
    </citation>
    <scope>NUCLEOTIDE SEQUENCE [LARGE SCALE GENOMIC DNA]</scope>
</reference>
<name>A0A0G1X102_9BACT</name>
<organism evidence="1 2">
    <name type="scientific">Candidatus Kaiserbacteria bacterium GW2011_GWA2_52_12</name>
    <dbReference type="NCBI Taxonomy" id="1618671"/>
    <lineage>
        <taxon>Bacteria</taxon>
        <taxon>Candidatus Kaiseribacteriota</taxon>
    </lineage>
</organism>
<dbReference type="EMBL" id="LCQW01000003">
    <property type="protein sequence ID" value="KKW24798.1"/>
    <property type="molecule type" value="Genomic_DNA"/>
</dbReference>
<dbReference type="STRING" id="1618671.UY67_C0003G0026"/>
<evidence type="ECO:0000313" key="1">
    <source>
        <dbReference type="EMBL" id="KKW24798.1"/>
    </source>
</evidence>
<dbReference type="AlphaFoldDB" id="A0A0G1X102"/>
<protein>
    <submittedName>
        <fullName evidence="1">Uncharacterized protein</fullName>
    </submittedName>
</protein>
<dbReference type="Proteomes" id="UP000034273">
    <property type="component" value="Unassembled WGS sequence"/>
</dbReference>
<proteinExistence type="predicted"/>
<accession>A0A0G1X102</accession>
<evidence type="ECO:0000313" key="2">
    <source>
        <dbReference type="Proteomes" id="UP000034273"/>
    </source>
</evidence>
<sequence length="354" mass="37503">MADSLKGLSFVFFLSLFLYPALLHAQFGLPGAENTISITVTPQYPAPSSSVHLKAESNLLDLSRALITWSSNGKTIASGDGTTETDVTVGALGQQTSITITAAIDSTRASGAAVVIPTQIDLLYESNSYTPPFYRGRALPSAGTMLRLQAIPRFTKGDGSLVPAASIIYIWKRNGELIQAASGLGRSAALLPGPTLFATDTIVVEAHTSDNTYSGSASLRIPSVEPVIALYLDSALFGILYHQALSVRTFVPNTEMTFVAVPYFAQAYSPDDQNLQYEWHVNSQKISADATRPSAITLSAGSSDGTAIVELSLTHAANYLMSSNSTWNISLKSGFDQASGSNGSATNNPFEQGF</sequence>
<comment type="caution">
    <text evidence="1">The sequence shown here is derived from an EMBL/GenBank/DDBJ whole genome shotgun (WGS) entry which is preliminary data.</text>
</comment>
<gene>
    <name evidence="1" type="ORF">UY67_C0003G0026</name>
</gene>